<evidence type="ECO:0000256" key="2">
    <source>
        <dbReference type="ARBA" id="ARBA00022527"/>
    </source>
</evidence>
<dbReference type="Gene3D" id="1.10.510.10">
    <property type="entry name" value="Transferase(Phosphotransferase) domain 1"/>
    <property type="match status" value="1"/>
</dbReference>
<keyword evidence="4 9" id="KW-0547">Nucleotide-binding</keyword>
<keyword evidence="6 9" id="KW-0067">ATP-binding</keyword>
<dbReference type="GO" id="GO:0004674">
    <property type="term" value="F:protein serine/threonine kinase activity"/>
    <property type="evidence" value="ECO:0007669"/>
    <property type="project" value="UniProtKB-KW"/>
</dbReference>
<dbReference type="InterPro" id="IPR000719">
    <property type="entry name" value="Prot_kinase_dom"/>
</dbReference>
<evidence type="ECO:0000256" key="4">
    <source>
        <dbReference type="ARBA" id="ARBA00022741"/>
    </source>
</evidence>
<keyword evidence="5" id="KW-0418">Kinase</keyword>
<protein>
    <recommendedName>
        <fullName evidence="1">non-specific serine/threonine protein kinase</fullName>
        <ecNumber evidence="1">2.7.11.1</ecNumber>
    </recommendedName>
</protein>
<evidence type="ECO:0000256" key="3">
    <source>
        <dbReference type="ARBA" id="ARBA00022679"/>
    </source>
</evidence>
<comment type="catalytic activity">
    <reaction evidence="7">
        <text>L-threonyl-[protein] + ATP = O-phospho-L-threonyl-[protein] + ADP + H(+)</text>
        <dbReference type="Rhea" id="RHEA:46608"/>
        <dbReference type="Rhea" id="RHEA-COMP:11060"/>
        <dbReference type="Rhea" id="RHEA-COMP:11605"/>
        <dbReference type="ChEBI" id="CHEBI:15378"/>
        <dbReference type="ChEBI" id="CHEBI:30013"/>
        <dbReference type="ChEBI" id="CHEBI:30616"/>
        <dbReference type="ChEBI" id="CHEBI:61977"/>
        <dbReference type="ChEBI" id="CHEBI:456216"/>
        <dbReference type="EC" id="2.7.11.1"/>
    </reaction>
</comment>
<dbReference type="AlphaFoldDB" id="A0AAW1RMY5"/>
<dbReference type="PROSITE" id="PS50011">
    <property type="entry name" value="PROTEIN_KINASE_DOM"/>
    <property type="match status" value="1"/>
</dbReference>
<comment type="similarity">
    <text evidence="10">Belongs to the protein kinase superfamily.</text>
</comment>
<evidence type="ECO:0000256" key="1">
    <source>
        <dbReference type="ARBA" id="ARBA00012513"/>
    </source>
</evidence>
<gene>
    <name evidence="12" type="ORF">WJX81_001027</name>
</gene>
<dbReference type="PANTHER" id="PTHR22967:SF57">
    <property type="entry name" value="AUXILIN, ISOFORM A-RELATED"/>
    <property type="match status" value="1"/>
</dbReference>
<dbReference type="SMART" id="SM00220">
    <property type="entry name" value="S_TKc"/>
    <property type="match status" value="1"/>
</dbReference>
<evidence type="ECO:0000256" key="7">
    <source>
        <dbReference type="ARBA" id="ARBA00047899"/>
    </source>
</evidence>
<keyword evidence="13" id="KW-1185">Reference proteome</keyword>
<dbReference type="EMBL" id="JALJOU010000029">
    <property type="protein sequence ID" value="KAK9835144.1"/>
    <property type="molecule type" value="Genomic_DNA"/>
</dbReference>
<dbReference type="PANTHER" id="PTHR22967">
    <property type="entry name" value="SERINE/THREONINE PROTEIN KINASE"/>
    <property type="match status" value="1"/>
</dbReference>
<evidence type="ECO:0000256" key="6">
    <source>
        <dbReference type="ARBA" id="ARBA00022840"/>
    </source>
</evidence>
<keyword evidence="2 10" id="KW-0723">Serine/threonine-protein kinase</keyword>
<reference evidence="12 13" key="1">
    <citation type="journal article" date="2024" name="Nat. Commun.">
        <title>Phylogenomics reveals the evolutionary origins of lichenization in chlorophyte algae.</title>
        <authorList>
            <person name="Puginier C."/>
            <person name="Libourel C."/>
            <person name="Otte J."/>
            <person name="Skaloud P."/>
            <person name="Haon M."/>
            <person name="Grisel S."/>
            <person name="Petersen M."/>
            <person name="Berrin J.G."/>
            <person name="Delaux P.M."/>
            <person name="Dal Grande F."/>
            <person name="Keller J."/>
        </authorList>
    </citation>
    <scope>NUCLEOTIDE SEQUENCE [LARGE SCALE GENOMIC DNA]</scope>
    <source>
        <strain evidence="12 13">SAG 245.80</strain>
    </source>
</reference>
<dbReference type="Pfam" id="PF00069">
    <property type="entry name" value="Pkinase"/>
    <property type="match status" value="1"/>
</dbReference>
<name>A0AAW1RMY5_9CHLO</name>
<evidence type="ECO:0000313" key="13">
    <source>
        <dbReference type="Proteomes" id="UP001445335"/>
    </source>
</evidence>
<feature type="domain" description="Protein kinase" evidence="11">
    <location>
        <begin position="28"/>
        <end position="296"/>
    </location>
</feature>
<feature type="binding site" evidence="9">
    <location>
        <position position="57"/>
    </location>
    <ligand>
        <name>ATP</name>
        <dbReference type="ChEBI" id="CHEBI:30616"/>
    </ligand>
</feature>
<proteinExistence type="inferred from homology"/>
<comment type="catalytic activity">
    <reaction evidence="8">
        <text>L-seryl-[protein] + ATP = O-phospho-L-seryl-[protein] + ADP + H(+)</text>
        <dbReference type="Rhea" id="RHEA:17989"/>
        <dbReference type="Rhea" id="RHEA-COMP:9863"/>
        <dbReference type="Rhea" id="RHEA-COMP:11604"/>
        <dbReference type="ChEBI" id="CHEBI:15378"/>
        <dbReference type="ChEBI" id="CHEBI:29999"/>
        <dbReference type="ChEBI" id="CHEBI:30616"/>
        <dbReference type="ChEBI" id="CHEBI:83421"/>
        <dbReference type="ChEBI" id="CHEBI:456216"/>
        <dbReference type="EC" id="2.7.11.1"/>
    </reaction>
</comment>
<dbReference type="SUPFAM" id="SSF56112">
    <property type="entry name" value="Protein kinase-like (PK-like)"/>
    <property type="match status" value="1"/>
</dbReference>
<dbReference type="GO" id="GO:0005524">
    <property type="term" value="F:ATP binding"/>
    <property type="evidence" value="ECO:0007669"/>
    <property type="project" value="UniProtKB-UniRule"/>
</dbReference>
<keyword evidence="3" id="KW-0808">Transferase</keyword>
<evidence type="ECO:0000256" key="9">
    <source>
        <dbReference type="PROSITE-ProRule" id="PRU10141"/>
    </source>
</evidence>
<organism evidence="12 13">
    <name type="scientific">Elliptochloris bilobata</name>
    <dbReference type="NCBI Taxonomy" id="381761"/>
    <lineage>
        <taxon>Eukaryota</taxon>
        <taxon>Viridiplantae</taxon>
        <taxon>Chlorophyta</taxon>
        <taxon>core chlorophytes</taxon>
        <taxon>Trebouxiophyceae</taxon>
        <taxon>Trebouxiophyceae incertae sedis</taxon>
        <taxon>Elliptochloris clade</taxon>
        <taxon>Elliptochloris</taxon>
    </lineage>
</organism>
<sequence>MRSLLRSVVQRKEGGLVGRTIKVGPYTCKVDAHLGDGGFATIYRVRDNSGGAAYALKHIRLAGEVDARAECDTEVETMKQLRGHPNILTLRAVAYAGPKGADQEAFLLLDLCRDSLVNYMQERSGQLSNGDVFTIFHSIAKAVAVMHHQSPPLAHRDLKAENILLHNNGTWVLCDFGSASSWSGSYDTTDAVLVAEEHIRKHTTPAYRAPEMFDLYSRVPISTSADLWQQALGVLLYFLCYGRLPFGGDCKLQVLNGEFSVPPGRPTQFEELIRGLLTMNPGARTTINDPAGSPVAQRSCPGSRLCQPWEP</sequence>
<evidence type="ECO:0000256" key="5">
    <source>
        <dbReference type="ARBA" id="ARBA00022777"/>
    </source>
</evidence>
<evidence type="ECO:0000256" key="10">
    <source>
        <dbReference type="RuleBase" id="RU000304"/>
    </source>
</evidence>
<evidence type="ECO:0000256" key="8">
    <source>
        <dbReference type="ARBA" id="ARBA00048679"/>
    </source>
</evidence>
<dbReference type="EC" id="2.7.11.1" evidence="1"/>
<dbReference type="GO" id="GO:0005737">
    <property type="term" value="C:cytoplasm"/>
    <property type="evidence" value="ECO:0007669"/>
    <property type="project" value="TreeGrafter"/>
</dbReference>
<dbReference type="Proteomes" id="UP001445335">
    <property type="component" value="Unassembled WGS sequence"/>
</dbReference>
<dbReference type="InterPro" id="IPR008271">
    <property type="entry name" value="Ser/Thr_kinase_AS"/>
</dbReference>
<evidence type="ECO:0000313" key="12">
    <source>
        <dbReference type="EMBL" id="KAK9835144.1"/>
    </source>
</evidence>
<accession>A0AAW1RMY5</accession>
<evidence type="ECO:0000259" key="11">
    <source>
        <dbReference type="PROSITE" id="PS50011"/>
    </source>
</evidence>
<dbReference type="PROSITE" id="PS00108">
    <property type="entry name" value="PROTEIN_KINASE_ST"/>
    <property type="match status" value="1"/>
</dbReference>
<dbReference type="PROSITE" id="PS00107">
    <property type="entry name" value="PROTEIN_KINASE_ATP"/>
    <property type="match status" value="1"/>
</dbReference>
<dbReference type="InterPro" id="IPR011009">
    <property type="entry name" value="Kinase-like_dom_sf"/>
</dbReference>
<comment type="caution">
    <text evidence="12">The sequence shown here is derived from an EMBL/GenBank/DDBJ whole genome shotgun (WGS) entry which is preliminary data.</text>
</comment>
<dbReference type="InterPro" id="IPR017441">
    <property type="entry name" value="Protein_kinase_ATP_BS"/>
</dbReference>